<dbReference type="OrthoDB" id="2420047at2759"/>
<gene>
    <name evidence="1" type="ORF">CPELLU_LOCUS13482</name>
</gene>
<accession>A0A9N9IC93</accession>
<comment type="caution">
    <text evidence="1">The sequence shown here is derived from an EMBL/GenBank/DDBJ whole genome shotgun (WGS) entry which is preliminary data.</text>
</comment>
<proteinExistence type="predicted"/>
<dbReference type="CDD" id="cd00067">
    <property type="entry name" value="GAL4"/>
    <property type="match status" value="1"/>
</dbReference>
<sequence length="247" mass="27691">MDTKVKRNPRACDSCRKDKKCCFGGENGVRSCSRCSCKNPHKRKLCSYVQELDPLRGHFEDQPGFGNHNGDISHPHDILDESPTENNFLCSSNCFVDLSESSDDNYFENLINIPHSTLQTSEHSGFENLIFDHPSTSQTSEYYSFGDLTNSPHITSQTIIPQDIDHMNNVMLYEECLKQGSKMFNHLTLLALSGHRNLTSPIVNECLKNLLVTLQSQSSQLEELSGQQSIDLESLTMDQLSGAVLLS</sequence>
<name>A0A9N9IC93_9GLOM</name>
<dbReference type="AlphaFoldDB" id="A0A9N9IC93"/>
<protein>
    <submittedName>
        <fullName evidence="1">5869_t:CDS:1</fullName>
    </submittedName>
</protein>
<dbReference type="GO" id="GO:0008270">
    <property type="term" value="F:zinc ion binding"/>
    <property type="evidence" value="ECO:0007669"/>
    <property type="project" value="InterPro"/>
</dbReference>
<evidence type="ECO:0000313" key="1">
    <source>
        <dbReference type="EMBL" id="CAG8730844.1"/>
    </source>
</evidence>
<dbReference type="GO" id="GO:0000981">
    <property type="term" value="F:DNA-binding transcription factor activity, RNA polymerase II-specific"/>
    <property type="evidence" value="ECO:0007669"/>
    <property type="project" value="InterPro"/>
</dbReference>
<dbReference type="Proteomes" id="UP000789759">
    <property type="component" value="Unassembled WGS sequence"/>
</dbReference>
<dbReference type="EMBL" id="CAJVQA010014411">
    <property type="protein sequence ID" value="CAG8730844.1"/>
    <property type="molecule type" value="Genomic_DNA"/>
</dbReference>
<organism evidence="1 2">
    <name type="scientific">Cetraspora pellucida</name>
    <dbReference type="NCBI Taxonomy" id="1433469"/>
    <lineage>
        <taxon>Eukaryota</taxon>
        <taxon>Fungi</taxon>
        <taxon>Fungi incertae sedis</taxon>
        <taxon>Mucoromycota</taxon>
        <taxon>Glomeromycotina</taxon>
        <taxon>Glomeromycetes</taxon>
        <taxon>Diversisporales</taxon>
        <taxon>Gigasporaceae</taxon>
        <taxon>Cetraspora</taxon>
    </lineage>
</organism>
<dbReference type="InterPro" id="IPR001138">
    <property type="entry name" value="Zn2Cys6_DnaBD"/>
</dbReference>
<keyword evidence="2" id="KW-1185">Reference proteome</keyword>
<evidence type="ECO:0000313" key="2">
    <source>
        <dbReference type="Proteomes" id="UP000789759"/>
    </source>
</evidence>
<reference evidence="1" key="1">
    <citation type="submission" date="2021-06" db="EMBL/GenBank/DDBJ databases">
        <authorList>
            <person name="Kallberg Y."/>
            <person name="Tangrot J."/>
            <person name="Rosling A."/>
        </authorList>
    </citation>
    <scope>NUCLEOTIDE SEQUENCE</scope>
    <source>
        <strain evidence="1">FL966</strain>
    </source>
</reference>